<feature type="transmembrane region" description="Helical" evidence="9">
    <location>
        <begin position="208"/>
        <end position="237"/>
    </location>
</feature>
<dbReference type="InterPro" id="IPR050297">
    <property type="entry name" value="LipidA_mod_glycosyltrf_83"/>
</dbReference>
<accession>A0ABM9NJK0</accession>
<dbReference type="RefSeq" id="WP_348757381.1">
    <property type="nucleotide sequence ID" value="NZ_OZ026884.1"/>
</dbReference>
<feature type="domain" description="Glycosyltransferase RgtA/B/C/D-like" evidence="10">
    <location>
        <begin position="109"/>
        <end position="262"/>
    </location>
</feature>
<feature type="transmembrane region" description="Helical" evidence="9">
    <location>
        <begin position="178"/>
        <end position="196"/>
    </location>
</feature>
<evidence type="ECO:0000256" key="3">
    <source>
        <dbReference type="ARBA" id="ARBA00022676"/>
    </source>
</evidence>
<evidence type="ECO:0000256" key="8">
    <source>
        <dbReference type="SAM" id="MobiDB-lite"/>
    </source>
</evidence>
<evidence type="ECO:0000256" key="1">
    <source>
        <dbReference type="ARBA" id="ARBA00004651"/>
    </source>
</evidence>
<dbReference type="EMBL" id="OZ026884">
    <property type="protein sequence ID" value="CAL1240817.1"/>
    <property type="molecule type" value="Genomic_DNA"/>
</dbReference>
<evidence type="ECO:0000313" key="11">
    <source>
        <dbReference type="EMBL" id="CAL1240817.1"/>
    </source>
</evidence>
<dbReference type="Pfam" id="PF13231">
    <property type="entry name" value="PMT_2"/>
    <property type="match status" value="1"/>
</dbReference>
<feature type="region of interest" description="Disordered" evidence="8">
    <location>
        <begin position="1"/>
        <end position="29"/>
    </location>
</feature>
<organism evidence="11 12">
    <name type="scientific">Candidatus Methylocalor cossyra</name>
    <dbReference type="NCBI Taxonomy" id="3108543"/>
    <lineage>
        <taxon>Bacteria</taxon>
        <taxon>Pseudomonadati</taxon>
        <taxon>Pseudomonadota</taxon>
        <taxon>Gammaproteobacteria</taxon>
        <taxon>Methylococcales</taxon>
        <taxon>Methylococcaceae</taxon>
        <taxon>Candidatus Methylocalor</taxon>
    </lineage>
</organism>
<dbReference type="InterPro" id="IPR038731">
    <property type="entry name" value="RgtA/B/C-like"/>
</dbReference>
<reference evidence="11 12" key="1">
    <citation type="submission" date="2024-04" db="EMBL/GenBank/DDBJ databases">
        <authorList>
            <person name="Cremers G."/>
        </authorList>
    </citation>
    <scope>NUCLEOTIDE SEQUENCE [LARGE SCALE GENOMIC DNA]</scope>
    <source>
        <strain evidence="11">MeCH1-AG</strain>
    </source>
</reference>
<name>A0ABM9NJK0_9GAMM</name>
<evidence type="ECO:0000256" key="9">
    <source>
        <dbReference type="SAM" id="Phobius"/>
    </source>
</evidence>
<feature type="transmembrane region" description="Helical" evidence="9">
    <location>
        <begin position="358"/>
        <end position="377"/>
    </location>
</feature>
<feature type="compositionally biased region" description="Basic and acidic residues" evidence="8">
    <location>
        <begin position="1"/>
        <end position="10"/>
    </location>
</feature>
<keyword evidence="6 9" id="KW-1133">Transmembrane helix</keyword>
<dbReference type="PANTHER" id="PTHR33908:SF11">
    <property type="entry name" value="MEMBRANE PROTEIN"/>
    <property type="match status" value="1"/>
</dbReference>
<evidence type="ECO:0000256" key="6">
    <source>
        <dbReference type="ARBA" id="ARBA00022989"/>
    </source>
</evidence>
<feature type="transmembrane region" description="Helical" evidence="9">
    <location>
        <begin position="335"/>
        <end position="352"/>
    </location>
</feature>
<protein>
    <submittedName>
        <fullName evidence="11">4-amino-4-deoxy-L-arabinose transferase-like protein</fullName>
    </submittedName>
</protein>
<feature type="transmembrane region" description="Helical" evidence="9">
    <location>
        <begin position="305"/>
        <end position="323"/>
    </location>
</feature>
<proteinExistence type="predicted"/>
<evidence type="ECO:0000256" key="5">
    <source>
        <dbReference type="ARBA" id="ARBA00022692"/>
    </source>
</evidence>
<dbReference type="PANTHER" id="PTHR33908">
    <property type="entry name" value="MANNOSYLTRANSFERASE YKCB-RELATED"/>
    <property type="match status" value="1"/>
</dbReference>
<feature type="transmembrane region" description="Helical" evidence="9">
    <location>
        <begin position="39"/>
        <end position="55"/>
    </location>
</feature>
<keyword evidence="5 9" id="KW-0812">Transmembrane</keyword>
<keyword evidence="4" id="KW-0808">Transferase</keyword>
<feature type="transmembrane region" description="Helical" evidence="9">
    <location>
        <begin position="129"/>
        <end position="149"/>
    </location>
</feature>
<evidence type="ECO:0000256" key="7">
    <source>
        <dbReference type="ARBA" id="ARBA00023136"/>
    </source>
</evidence>
<evidence type="ECO:0000259" key="10">
    <source>
        <dbReference type="Pfam" id="PF13231"/>
    </source>
</evidence>
<comment type="subcellular location">
    <subcellularLocation>
        <location evidence="1">Cell membrane</location>
        <topology evidence="1">Multi-pass membrane protein</topology>
    </subcellularLocation>
</comment>
<keyword evidence="12" id="KW-1185">Reference proteome</keyword>
<gene>
    <name evidence="11" type="ORF">MECH1_V1_2041</name>
</gene>
<keyword evidence="7 9" id="KW-0472">Membrane</keyword>
<evidence type="ECO:0000256" key="4">
    <source>
        <dbReference type="ARBA" id="ARBA00022679"/>
    </source>
</evidence>
<keyword evidence="2" id="KW-1003">Cell membrane</keyword>
<evidence type="ECO:0000313" key="12">
    <source>
        <dbReference type="Proteomes" id="UP001497493"/>
    </source>
</evidence>
<keyword evidence="3" id="KW-0328">Glycosyltransferase</keyword>
<feature type="transmembrane region" description="Helical" evidence="9">
    <location>
        <begin position="102"/>
        <end position="123"/>
    </location>
</feature>
<dbReference type="Proteomes" id="UP001497493">
    <property type="component" value="Chromosome"/>
</dbReference>
<feature type="transmembrane region" description="Helical" evidence="9">
    <location>
        <begin position="249"/>
        <end position="268"/>
    </location>
</feature>
<sequence>MEGFDRDSRLRNVSTEPPSAGAVVHPPARSGTASAERPLFWQLGLLAAVVALFMTSPRHGDFWWSDAPRHALNGVFLLDLLRELPLADPAGFAKNWYAHYPALSILFYPPLFALSEVPVYALFGVSHGSAQLTVALYMAALALGIFALARRFLSPAQAFAATLLFLGGHEIARWGRQVMLEIPLLAWLVWAALSYLRYLDNGQLRFLYGLALCALGALYTKQTAAFLVAVLGALLLFEQGGTLLRQRGFRLAALGSAVALVPLAVLTVKFGQTNLGATTGETGAELSRLSWANWSYYAEQLPRQLGWPVLILALLYPIARLYRPERRLPAVEERLLAAWVLGGYGFFSLIALKEPRHSAVILLPIVLFAVAALARWWPARAATPVLLALATGQLFYALAVDRPPAIGGYDQAAAFVADAAPPQSTILFSGYRDGSFVFNLRARDDGRKLGVLRSDKLLLRVKVKRELGVEQRGLTQEQLAAALNRYGVSYVVNEPLFWNDLEAMQVLQAVLHTPQFVKVGEIAVTGNLPHQDRVLEIYRNLQYTPGSGERPPLELLIIDQVI</sequence>
<evidence type="ECO:0000256" key="2">
    <source>
        <dbReference type="ARBA" id="ARBA00022475"/>
    </source>
</evidence>